<gene>
    <name evidence="2" type="primary">c-cup</name>
</gene>
<sequence>MQLLGEIYAAKLSPNLETVSRLLRSPLGQAVISFLLGYLATTKLSQMYDKIKRDSEKFVESKEVEDSEPIDDSELLPKGNEVVLLTSMELTAFDGLNPDQPIYTALNGLIYDLSPGREKFSCHGPYFFLAGCNANKVLNIACRSMGVCPNDVIKRWEQSLNAEFNIVGYLIDGDMENTSEDLEIDQESENVCQTEPNN</sequence>
<evidence type="ECO:0000313" key="1">
    <source>
        <dbReference type="Proteomes" id="UP001652628"/>
    </source>
</evidence>
<keyword evidence="1" id="KW-1185">Reference proteome</keyword>
<reference evidence="1" key="1">
    <citation type="submission" date="2025-05" db="UniProtKB">
        <authorList>
            <consortium name="RefSeq"/>
        </authorList>
    </citation>
    <scope>NUCLEOTIDE SEQUENCE [LARGE SCALE GENOMIC DNA]</scope>
</reference>
<dbReference type="Proteomes" id="UP001652628">
    <property type="component" value="Chromosome 2L"/>
</dbReference>
<dbReference type="CTD" id="33360"/>
<dbReference type="InterPro" id="IPR036400">
    <property type="entry name" value="Cyt_B5-like_heme/steroid_sf"/>
</dbReference>
<evidence type="ECO:0000313" key="2">
    <source>
        <dbReference type="RefSeq" id="XP_016932856.2"/>
    </source>
</evidence>
<name>A0AB39ZCF8_DROSZ</name>
<protein>
    <submittedName>
        <fullName evidence="2">Uncharacterized protein c-cup</fullName>
    </submittedName>
</protein>
<dbReference type="Gene3D" id="3.10.120.10">
    <property type="entry name" value="Cytochrome b5-like heme/steroid binding domain"/>
    <property type="match status" value="1"/>
</dbReference>
<dbReference type="SUPFAM" id="SSF55856">
    <property type="entry name" value="Cytochrome b5-like heme/steroid binding domain"/>
    <property type="match status" value="1"/>
</dbReference>
<organism evidence="1 2">
    <name type="scientific">Drosophila suzukii</name>
    <name type="common">Spotted-wing drosophila fruit fly</name>
    <dbReference type="NCBI Taxonomy" id="28584"/>
    <lineage>
        <taxon>Eukaryota</taxon>
        <taxon>Metazoa</taxon>
        <taxon>Ecdysozoa</taxon>
        <taxon>Arthropoda</taxon>
        <taxon>Hexapoda</taxon>
        <taxon>Insecta</taxon>
        <taxon>Pterygota</taxon>
        <taxon>Neoptera</taxon>
        <taxon>Endopterygota</taxon>
        <taxon>Diptera</taxon>
        <taxon>Brachycera</taxon>
        <taxon>Muscomorpha</taxon>
        <taxon>Ephydroidea</taxon>
        <taxon>Drosophilidae</taxon>
        <taxon>Drosophila</taxon>
        <taxon>Sophophora</taxon>
    </lineage>
</organism>
<proteinExistence type="predicted"/>
<dbReference type="GeneID" id="108012087"/>
<accession>A0AB39ZCF8</accession>
<dbReference type="RefSeq" id="XP_016932856.2">
    <property type="nucleotide sequence ID" value="XM_017077367.4"/>
</dbReference>
<dbReference type="AlphaFoldDB" id="A0AB39ZCF8"/>
<reference evidence="2" key="2">
    <citation type="submission" date="2025-08" db="UniProtKB">
        <authorList>
            <consortium name="RefSeq"/>
        </authorList>
    </citation>
    <scope>IDENTIFICATION</scope>
</reference>